<evidence type="ECO:0000313" key="2">
    <source>
        <dbReference type="EMBL" id="GFF93723.1"/>
    </source>
</evidence>
<protein>
    <recommendedName>
        <fullName evidence="4">Apc15p protein-domain-containing protein</fullName>
    </recommendedName>
</protein>
<sequence>MLSLPLITPRDSHELWFGSSQFHRNSYQHLQSPGDAPPHGHPRRNGQNAPNGRAAATTGNSLSSLQLEERALRARKNNIASFGYSWIKPAGCSKTMLGMKEEEAEREEALAAAAAEMAAAAAAAADPGLDEFGNPMHDQADDTGMERDLDDDIPDADADGLVEEGEEGLEEDEDVDEEGYMERDLDDDIPEAFADDDDDDDDEEVEEDVEETVDFDNQANLDDEIPSAADDYESEDMSDVVEDGDEEAFGMERDLDDEVPEAAEDGSEQEEEQEEEWQHTDTDAEFDDEDDQSFSHDQFAAQGLRASISSNRGLPPPSARSSRETPAQTRFLQRWSGGGDAFDSSGMMFDDGDLRASLASQTSRQSGFGRFPRRRSGRDGLE</sequence>
<feature type="compositionally biased region" description="Acidic residues" evidence="1">
    <location>
        <begin position="221"/>
        <end position="275"/>
    </location>
</feature>
<feature type="region of interest" description="Disordered" evidence="1">
    <location>
        <begin position="27"/>
        <end position="63"/>
    </location>
</feature>
<evidence type="ECO:0000256" key="1">
    <source>
        <dbReference type="SAM" id="MobiDB-lite"/>
    </source>
</evidence>
<evidence type="ECO:0008006" key="4">
    <source>
        <dbReference type="Google" id="ProtNLM"/>
    </source>
</evidence>
<feature type="compositionally biased region" description="Acidic residues" evidence="1">
    <location>
        <begin position="148"/>
        <end position="214"/>
    </location>
</feature>
<dbReference type="InterPro" id="IPR008402">
    <property type="entry name" value="APC_su15/mnd2"/>
</dbReference>
<organism evidence="2 3">
    <name type="scientific">Aspergillus udagawae</name>
    <dbReference type="NCBI Taxonomy" id="91492"/>
    <lineage>
        <taxon>Eukaryota</taxon>
        <taxon>Fungi</taxon>
        <taxon>Dikarya</taxon>
        <taxon>Ascomycota</taxon>
        <taxon>Pezizomycotina</taxon>
        <taxon>Eurotiomycetes</taxon>
        <taxon>Eurotiomycetidae</taxon>
        <taxon>Eurotiales</taxon>
        <taxon>Aspergillaceae</taxon>
        <taxon>Aspergillus</taxon>
        <taxon>Aspergillus subgen. Fumigati</taxon>
    </lineage>
</organism>
<gene>
    <name evidence="2" type="ORF">IFM53868_07286</name>
</gene>
<accession>A0ABQ1B7F1</accession>
<dbReference type="Pfam" id="PF05841">
    <property type="entry name" value="Apc15p"/>
    <property type="match status" value="1"/>
</dbReference>
<feature type="compositionally biased region" description="Basic and acidic residues" evidence="1">
    <location>
        <begin position="138"/>
        <end position="147"/>
    </location>
</feature>
<dbReference type="Proteomes" id="UP000465266">
    <property type="component" value="Unassembled WGS sequence"/>
</dbReference>
<keyword evidence="3" id="KW-1185">Reference proteome</keyword>
<evidence type="ECO:0000313" key="3">
    <source>
        <dbReference type="Proteomes" id="UP000465266"/>
    </source>
</evidence>
<name>A0ABQ1B7F1_9EURO</name>
<feature type="region of interest" description="Disordered" evidence="1">
    <location>
        <begin position="122"/>
        <end position="382"/>
    </location>
</feature>
<reference evidence="2 3" key="1">
    <citation type="submission" date="2020-01" db="EMBL/GenBank/DDBJ databases">
        <title>Draft genome sequence of Aspergillus udagawae IFM 53868.</title>
        <authorList>
            <person name="Takahashi H."/>
            <person name="Yaguchi T."/>
        </authorList>
    </citation>
    <scope>NUCLEOTIDE SEQUENCE [LARGE SCALE GENOMIC DNA]</scope>
    <source>
        <strain evidence="2 3">IFM 53868</strain>
    </source>
</reference>
<proteinExistence type="predicted"/>
<comment type="caution">
    <text evidence="2">The sequence shown here is derived from an EMBL/GenBank/DDBJ whole genome shotgun (WGS) entry which is preliminary data.</text>
</comment>
<dbReference type="EMBL" id="BLKG01000093">
    <property type="protein sequence ID" value="GFF93723.1"/>
    <property type="molecule type" value="Genomic_DNA"/>
</dbReference>
<feature type="compositionally biased region" description="Acidic residues" evidence="1">
    <location>
        <begin position="283"/>
        <end position="292"/>
    </location>
</feature>